<evidence type="ECO:0000256" key="1">
    <source>
        <dbReference type="ARBA" id="ARBA00023015"/>
    </source>
</evidence>
<gene>
    <name evidence="5" type="ORF">FDP08_00520</name>
</gene>
<dbReference type="InterPro" id="IPR009057">
    <property type="entry name" value="Homeodomain-like_sf"/>
</dbReference>
<dbReference type="PANTHER" id="PTHR43130:SF3">
    <property type="entry name" value="HTH-TYPE TRANSCRIPTIONAL REGULATOR RV1931C"/>
    <property type="match status" value="1"/>
</dbReference>
<evidence type="ECO:0000256" key="3">
    <source>
        <dbReference type="ARBA" id="ARBA00023163"/>
    </source>
</evidence>
<organism evidence="5 6">
    <name type="scientific">Marinobacter panjinensis</name>
    <dbReference type="NCBI Taxonomy" id="2576384"/>
    <lineage>
        <taxon>Bacteria</taxon>
        <taxon>Pseudomonadati</taxon>
        <taxon>Pseudomonadota</taxon>
        <taxon>Gammaproteobacteria</taxon>
        <taxon>Pseudomonadales</taxon>
        <taxon>Marinobacteraceae</taxon>
        <taxon>Marinobacter</taxon>
    </lineage>
</organism>
<dbReference type="InterPro" id="IPR029062">
    <property type="entry name" value="Class_I_gatase-like"/>
</dbReference>
<dbReference type="EMBL" id="SZYH01000001">
    <property type="protein sequence ID" value="TKV69565.1"/>
    <property type="molecule type" value="Genomic_DNA"/>
</dbReference>
<dbReference type="Pfam" id="PF01965">
    <property type="entry name" value="DJ-1_PfpI"/>
    <property type="match status" value="1"/>
</dbReference>
<keyword evidence="6" id="KW-1185">Reference proteome</keyword>
<dbReference type="InterPro" id="IPR052158">
    <property type="entry name" value="INH-QAR"/>
</dbReference>
<evidence type="ECO:0000259" key="4">
    <source>
        <dbReference type="PROSITE" id="PS01124"/>
    </source>
</evidence>
<comment type="caution">
    <text evidence="5">The sequence shown here is derived from an EMBL/GenBank/DDBJ whole genome shotgun (WGS) entry which is preliminary data.</text>
</comment>
<dbReference type="Gene3D" id="3.40.50.880">
    <property type="match status" value="1"/>
</dbReference>
<dbReference type="Pfam" id="PF12833">
    <property type="entry name" value="HTH_18"/>
    <property type="match status" value="1"/>
</dbReference>
<dbReference type="GO" id="GO:0003700">
    <property type="term" value="F:DNA-binding transcription factor activity"/>
    <property type="evidence" value="ECO:0007669"/>
    <property type="project" value="InterPro"/>
</dbReference>
<proteinExistence type="predicted"/>
<name>A0A4V6CVT9_9GAMM</name>
<dbReference type="PROSITE" id="PS01124">
    <property type="entry name" value="HTH_ARAC_FAMILY_2"/>
    <property type="match status" value="1"/>
</dbReference>
<keyword evidence="3" id="KW-0804">Transcription</keyword>
<keyword evidence="2" id="KW-0238">DNA-binding</keyword>
<dbReference type="GO" id="GO:0043565">
    <property type="term" value="F:sequence-specific DNA binding"/>
    <property type="evidence" value="ECO:0007669"/>
    <property type="project" value="InterPro"/>
</dbReference>
<dbReference type="SUPFAM" id="SSF52317">
    <property type="entry name" value="Class I glutamine amidotransferase-like"/>
    <property type="match status" value="1"/>
</dbReference>
<dbReference type="InterPro" id="IPR018062">
    <property type="entry name" value="HTH_AraC-typ_CS"/>
</dbReference>
<accession>A0A4V6CVT9</accession>
<reference evidence="5 6" key="1">
    <citation type="submission" date="2019-05" db="EMBL/GenBank/DDBJ databases">
        <title>Marinobacter panjinensis sp. nov., a moderately halophilic bacterium isolated from sea tidal flat environment.</title>
        <authorList>
            <person name="Yang W."/>
            <person name="An M."/>
            <person name="He W."/>
            <person name="Luo X."/>
            <person name="Zhu L."/>
            <person name="Chen G."/>
            <person name="Zhang Y."/>
            <person name="Wang Y."/>
        </authorList>
    </citation>
    <scope>NUCLEOTIDE SEQUENCE [LARGE SCALE GENOMIC DNA]</scope>
    <source>
        <strain evidence="5 6">PJ-16</strain>
    </source>
</reference>
<dbReference type="SMART" id="SM00342">
    <property type="entry name" value="HTH_ARAC"/>
    <property type="match status" value="1"/>
</dbReference>
<dbReference type="PANTHER" id="PTHR43130">
    <property type="entry name" value="ARAC-FAMILY TRANSCRIPTIONAL REGULATOR"/>
    <property type="match status" value="1"/>
</dbReference>
<dbReference type="OrthoDB" id="9803764at2"/>
<dbReference type="AlphaFoldDB" id="A0A4V6CVT9"/>
<sequence length="345" mass="38419">MVRTESKPPWEMAILVIRETAASAAYGMNDLLCSAGKDWMLITQGKPGTTLINPSIVSATGEAMAVANGGWIKPHRRLSDDYHPDVICLLEIAVAPDKNFAHSLSLEIEWLKRYWEKGGTIAAACTGSLLMAEAGLLDHQDATTHWGFSDFVRDNYPHIRLHPNRALVTAGEGQRLIMAGGGSSWMDLGLYLIARFCSLQEAIRVGKVHLIDWHEVGQQPYAVLSCTRQAEDAVIAKCQAWVAQNYDQPSPVASMMKISKLSERSFKRRFKQATGMTPIEYVLTLRLEEAKQILETSDVPVEAVAESVGYQDAGFFGRKFVQRVGMTPAQYRRKFQGLRQHFATY</sequence>
<dbReference type="Proteomes" id="UP000308488">
    <property type="component" value="Unassembled WGS sequence"/>
</dbReference>
<dbReference type="GO" id="GO:0009893">
    <property type="term" value="P:positive regulation of metabolic process"/>
    <property type="evidence" value="ECO:0007669"/>
    <property type="project" value="UniProtKB-ARBA"/>
</dbReference>
<evidence type="ECO:0000256" key="2">
    <source>
        <dbReference type="ARBA" id="ARBA00023125"/>
    </source>
</evidence>
<evidence type="ECO:0000313" key="5">
    <source>
        <dbReference type="EMBL" id="TKV69565.1"/>
    </source>
</evidence>
<dbReference type="InterPro" id="IPR002818">
    <property type="entry name" value="DJ-1/PfpI"/>
</dbReference>
<dbReference type="PROSITE" id="PS00041">
    <property type="entry name" value="HTH_ARAC_FAMILY_1"/>
    <property type="match status" value="1"/>
</dbReference>
<protein>
    <submittedName>
        <fullName evidence="5">Helix-turn-helix domain-containing protein</fullName>
    </submittedName>
</protein>
<evidence type="ECO:0000313" key="6">
    <source>
        <dbReference type="Proteomes" id="UP000308488"/>
    </source>
</evidence>
<keyword evidence="1" id="KW-0805">Transcription regulation</keyword>
<dbReference type="Gene3D" id="1.10.10.60">
    <property type="entry name" value="Homeodomain-like"/>
    <property type="match status" value="2"/>
</dbReference>
<feature type="domain" description="HTH araC/xylS-type" evidence="4">
    <location>
        <begin position="236"/>
        <end position="334"/>
    </location>
</feature>
<dbReference type="SUPFAM" id="SSF46689">
    <property type="entry name" value="Homeodomain-like"/>
    <property type="match status" value="2"/>
</dbReference>
<dbReference type="InterPro" id="IPR018060">
    <property type="entry name" value="HTH_AraC"/>
</dbReference>